<proteinExistence type="inferred from homology"/>
<dbReference type="Pfam" id="PF21337">
    <property type="entry name" value="Peptidase_M17_N_1"/>
    <property type="match status" value="1"/>
</dbReference>
<keyword evidence="8" id="KW-1185">Reference proteome</keyword>
<dbReference type="Gene3D" id="3.40.220.10">
    <property type="entry name" value="Leucine Aminopeptidase, subunit E, domain 1"/>
    <property type="match status" value="1"/>
</dbReference>
<accession>A0A2P1PXB2</accession>
<keyword evidence="5" id="KW-0464">Manganese</keyword>
<evidence type="ECO:0000313" key="8">
    <source>
        <dbReference type="Proteomes" id="UP000241074"/>
    </source>
</evidence>
<gene>
    <name evidence="7" type="ORF">C7S18_20895</name>
</gene>
<dbReference type="CDD" id="cd00433">
    <property type="entry name" value="Peptidase_M17"/>
    <property type="match status" value="1"/>
</dbReference>
<protein>
    <submittedName>
        <fullName evidence="7">Leucyl aminopeptidase</fullName>
    </submittedName>
</protein>
<keyword evidence="3" id="KW-0645">Protease</keyword>
<dbReference type="InterPro" id="IPR000819">
    <property type="entry name" value="Peptidase_M17_C"/>
</dbReference>
<dbReference type="InterPro" id="IPR048816">
    <property type="entry name" value="Peptidase_M17_N_1"/>
</dbReference>
<keyword evidence="2 7" id="KW-0031">Aminopeptidase</keyword>
<evidence type="ECO:0000256" key="5">
    <source>
        <dbReference type="ARBA" id="ARBA00023211"/>
    </source>
</evidence>
<evidence type="ECO:0000313" key="7">
    <source>
        <dbReference type="EMBL" id="AVP99477.1"/>
    </source>
</evidence>
<dbReference type="PROSITE" id="PS00631">
    <property type="entry name" value="CYTOSOL_AP"/>
    <property type="match status" value="1"/>
</dbReference>
<dbReference type="InterPro" id="IPR011356">
    <property type="entry name" value="Leucine_aapep/pepB"/>
</dbReference>
<evidence type="ECO:0000256" key="3">
    <source>
        <dbReference type="ARBA" id="ARBA00022670"/>
    </source>
</evidence>
<dbReference type="Proteomes" id="UP000241074">
    <property type="component" value="Chromosome"/>
</dbReference>
<name>A0A2P1PXB2_9GAMM</name>
<reference evidence="7 8" key="1">
    <citation type="submission" date="2018-03" db="EMBL/GenBank/DDBJ databases">
        <title>Ahniella affigens gen. nov., sp. nov., a gammaproteobacterium isolated from sandy soil near a stream.</title>
        <authorList>
            <person name="Ko Y."/>
            <person name="Kim J.-H."/>
        </authorList>
    </citation>
    <scope>NUCLEOTIDE SEQUENCE [LARGE SCALE GENOMIC DNA]</scope>
    <source>
        <strain evidence="7 8">D13</strain>
    </source>
</reference>
<dbReference type="Pfam" id="PF00883">
    <property type="entry name" value="Peptidase_M17"/>
    <property type="match status" value="1"/>
</dbReference>
<feature type="domain" description="Cytosol aminopeptidase" evidence="6">
    <location>
        <begin position="293"/>
        <end position="300"/>
    </location>
</feature>
<dbReference type="SUPFAM" id="SSF53187">
    <property type="entry name" value="Zn-dependent exopeptidases"/>
    <property type="match status" value="1"/>
</dbReference>
<comment type="similarity">
    <text evidence="1">Belongs to the peptidase M17 family.</text>
</comment>
<evidence type="ECO:0000259" key="6">
    <source>
        <dbReference type="PROSITE" id="PS00631"/>
    </source>
</evidence>
<dbReference type="EMBL" id="CP027860">
    <property type="protein sequence ID" value="AVP99477.1"/>
    <property type="molecule type" value="Genomic_DNA"/>
</dbReference>
<dbReference type="PANTHER" id="PTHR11963">
    <property type="entry name" value="LEUCINE AMINOPEPTIDASE-RELATED"/>
    <property type="match status" value="1"/>
</dbReference>
<dbReference type="RefSeq" id="WP_106893395.1">
    <property type="nucleotide sequence ID" value="NZ_CP027860.1"/>
</dbReference>
<dbReference type="PANTHER" id="PTHR11963:SF20">
    <property type="entry name" value="PEPTIDASE B"/>
    <property type="match status" value="1"/>
</dbReference>
<dbReference type="AlphaFoldDB" id="A0A2P1PXB2"/>
<dbReference type="Gene3D" id="3.40.630.10">
    <property type="entry name" value="Zn peptidases"/>
    <property type="match status" value="1"/>
</dbReference>
<dbReference type="GO" id="GO:0070006">
    <property type="term" value="F:metalloaminopeptidase activity"/>
    <property type="evidence" value="ECO:0007669"/>
    <property type="project" value="InterPro"/>
</dbReference>
<dbReference type="InterPro" id="IPR043472">
    <property type="entry name" value="Macro_dom-like"/>
</dbReference>
<dbReference type="GO" id="GO:0030145">
    <property type="term" value="F:manganese ion binding"/>
    <property type="evidence" value="ECO:0007669"/>
    <property type="project" value="InterPro"/>
</dbReference>
<sequence>MTPTPLIPITANSLPALLASLSPAQQQYLHASGFRAVPCTFCYLPDASGQLTMVLAGITHKDDLYALGHAPLMLAPGAYQLDTRFEAIDPAVQQLGWLIGSYQFTRYRKPRRDPAQLAGLVDPEIADLARAVAATRDLVNTAPEDCGPAELQAHAEALAVEHGATVRAVVGDALLTENFPAIHAVGRASPRAPRLIELNWGDPKHPKLALLGKGVCFDTGGLDIKPADGMRWMKKDMGGAAHALALAELIMRRKLPWRMQLLISAVDNAISGNAYRPGDVIKTRVGKTVEIDNTDAEGRVVLCDAITYAAEQAPDLIVDFATLTGAARIALGPDLPPVFGNRDNLRDALVKLSHQVQDPLWPMPLWAPYQDMLASSVADFANGGPSRHAGCITAALYLQRFVPDQLPWLHLDTYAWNDGDRPGRPRGGEALGLRAVYQLLKQRAY</sequence>
<organism evidence="7 8">
    <name type="scientific">Ahniella affigens</name>
    <dbReference type="NCBI Taxonomy" id="2021234"/>
    <lineage>
        <taxon>Bacteria</taxon>
        <taxon>Pseudomonadati</taxon>
        <taxon>Pseudomonadota</taxon>
        <taxon>Gammaproteobacteria</taxon>
        <taxon>Lysobacterales</taxon>
        <taxon>Rhodanobacteraceae</taxon>
        <taxon>Ahniella</taxon>
    </lineage>
</organism>
<reference evidence="7 8" key="2">
    <citation type="submission" date="2018-03" db="EMBL/GenBank/DDBJ databases">
        <authorList>
            <person name="Keele B.F."/>
        </authorList>
    </citation>
    <scope>NUCLEOTIDE SEQUENCE [LARGE SCALE GENOMIC DNA]</scope>
    <source>
        <strain evidence="7 8">D13</strain>
    </source>
</reference>
<dbReference type="OrthoDB" id="9809354at2"/>
<keyword evidence="4" id="KW-0378">Hydrolase</keyword>
<dbReference type="KEGG" id="xba:C7S18_20895"/>
<dbReference type="GO" id="GO:0005737">
    <property type="term" value="C:cytoplasm"/>
    <property type="evidence" value="ECO:0007669"/>
    <property type="project" value="InterPro"/>
</dbReference>
<dbReference type="PRINTS" id="PR00481">
    <property type="entry name" value="LAMNOPPTDASE"/>
</dbReference>
<evidence type="ECO:0000256" key="2">
    <source>
        <dbReference type="ARBA" id="ARBA00022438"/>
    </source>
</evidence>
<evidence type="ECO:0000256" key="1">
    <source>
        <dbReference type="ARBA" id="ARBA00009528"/>
    </source>
</evidence>
<evidence type="ECO:0000256" key="4">
    <source>
        <dbReference type="ARBA" id="ARBA00022801"/>
    </source>
</evidence>
<dbReference type="GO" id="GO:0006508">
    <property type="term" value="P:proteolysis"/>
    <property type="evidence" value="ECO:0007669"/>
    <property type="project" value="UniProtKB-KW"/>
</dbReference>